<gene>
    <name evidence="1" type="ORF">J5Y06_20395</name>
</gene>
<evidence type="ECO:0000313" key="1">
    <source>
        <dbReference type="EMBL" id="MBP0441014.1"/>
    </source>
</evidence>
<sequence length="120" mass="12959">MTVLVCRSCRLRDIPAEGVRPGSRLLDAVTKAAENTGITVQGVSCLANCRRGVNVAMLRDGGWSYLFGKLDEESAGDIIAGAELFATSADPFMPFRGRPQALKRGLIARIPTFDHLKDLP</sequence>
<dbReference type="InterPro" id="IPR012863">
    <property type="entry name" value="DUF1636"/>
</dbReference>
<keyword evidence="2" id="KW-1185">Reference proteome</keyword>
<comment type="caution">
    <text evidence="1">The sequence shown here is derived from an EMBL/GenBank/DDBJ whole genome shotgun (WGS) entry which is preliminary data.</text>
</comment>
<dbReference type="InterPro" id="IPR036249">
    <property type="entry name" value="Thioredoxin-like_sf"/>
</dbReference>
<protein>
    <submittedName>
        <fullName evidence="1">DUF1636 family protein</fullName>
    </submittedName>
</protein>
<accession>A0A8J7ULR2</accession>
<dbReference type="EMBL" id="JAGIYY010000010">
    <property type="protein sequence ID" value="MBP0441014.1"/>
    <property type="molecule type" value="Genomic_DNA"/>
</dbReference>
<dbReference type="AlphaFoldDB" id="A0A8J7ULR2"/>
<proteinExistence type="predicted"/>
<dbReference type="Pfam" id="PF07845">
    <property type="entry name" value="DUF1636"/>
    <property type="match status" value="1"/>
</dbReference>
<organism evidence="1 2">
    <name type="scientific">Tianweitania sediminis</name>
    <dbReference type="NCBI Taxonomy" id="1502156"/>
    <lineage>
        <taxon>Bacteria</taxon>
        <taxon>Pseudomonadati</taxon>
        <taxon>Pseudomonadota</taxon>
        <taxon>Alphaproteobacteria</taxon>
        <taxon>Hyphomicrobiales</taxon>
        <taxon>Phyllobacteriaceae</taxon>
        <taxon>Tianweitania</taxon>
    </lineage>
</organism>
<dbReference type="SUPFAM" id="SSF52833">
    <property type="entry name" value="Thioredoxin-like"/>
    <property type="match status" value="1"/>
</dbReference>
<reference evidence="1" key="1">
    <citation type="submission" date="2021-03" db="EMBL/GenBank/DDBJ databases">
        <title>Genome sequencing and assembly of Tianweitania sediminis.</title>
        <authorList>
            <person name="Chhetri G."/>
        </authorList>
    </citation>
    <scope>NUCLEOTIDE SEQUENCE</scope>
    <source>
        <strain evidence="1">Z8</strain>
    </source>
</reference>
<name>A0A8J7ULR2_9HYPH</name>
<evidence type="ECO:0000313" key="2">
    <source>
        <dbReference type="Proteomes" id="UP000666240"/>
    </source>
</evidence>
<dbReference type="Proteomes" id="UP000666240">
    <property type="component" value="Unassembled WGS sequence"/>
</dbReference>